<evidence type="ECO:0000313" key="1">
    <source>
        <dbReference type="EMBL" id="CAB4629862.1"/>
    </source>
</evidence>
<name>A0A6J6IYP7_9ZZZZ</name>
<reference evidence="1" key="1">
    <citation type="submission" date="2020-05" db="EMBL/GenBank/DDBJ databases">
        <authorList>
            <person name="Chiriac C."/>
            <person name="Salcher M."/>
            <person name="Ghai R."/>
            <person name="Kavagutti S V."/>
        </authorList>
    </citation>
    <scope>NUCLEOTIDE SEQUENCE</scope>
</reference>
<gene>
    <name evidence="1" type="ORF">UFOPK2032_00512</name>
</gene>
<protein>
    <submittedName>
        <fullName evidence="1">Unannotated protein</fullName>
    </submittedName>
</protein>
<organism evidence="1">
    <name type="scientific">freshwater metagenome</name>
    <dbReference type="NCBI Taxonomy" id="449393"/>
    <lineage>
        <taxon>unclassified sequences</taxon>
        <taxon>metagenomes</taxon>
        <taxon>ecological metagenomes</taxon>
    </lineage>
</organism>
<sequence>MRHAQSILDFYNSNLFTQCTHEANLWYSDAVIDAGIADLVLLIDVTNGHTKNNMPKEMQNAKKLYPATF</sequence>
<dbReference type="EMBL" id="CAEZVM010000013">
    <property type="protein sequence ID" value="CAB4629862.1"/>
    <property type="molecule type" value="Genomic_DNA"/>
</dbReference>
<proteinExistence type="predicted"/>
<dbReference type="AlphaFoldDB" id="A0A6J6IYP7"/>
<accession>A0A6J6IYP7</accession>